<evidence type="ECO:0000313" key="3">
    <source>
        <dbReference type="EMBL" id="KAK0476586.1"/>
    </source>
</evidence>
<dbReference type="Proteomes" id="UP001175228">
    <property type="component" value="Unassembled WGS sequence"/>
</dbReference>
<feature type="compositionally biased region" description="Basic and acidic residues" evidence="2">
    <location>
        <begin position="602"/>
        <end position="613"/>
    </location>
</feature>
<feature type="region of interest" description="Disordered" evidence="2">
    <location>
        <begin position="392"/>
        <end position="827"/>
    </location>
</feature>
<evidence type="ECO:0000313" key="4">
    <source>
        <dbReference type="Proteomes" id="UP001175228"/>
    </source>
</evidence>
<feature type="compositionally biased region" description="Low complexity" evidence="2">
    <location>
        <begin position="810"/>
        <end position="824"/>
    </location>
</feature>
<organism evidence="3 4">
    <name type="scientific">Armillaria luteobubalina</name>
    <dbReference type="NCBI Taxonomy" id="153913"/>
    <lineage>
        <taxon>Eukaryota</taxon>
        <taxon>Fungi</taxon>
        <taxon>Dikarya</taxon>
        <taxon>Basidiomycota</taxon>
        <taxon>Agaricomycotina</taxon>
        <taxon>Agaricomycetes</taxon>
        <taxon>Agaricomycetidae</taxon>
        <taxon>Agaricales</taxon>
        <taxon>Marasmiineae</taxon>
        <taxon>Physalacriaceae</taxon>
        <taxon>Armillaria</taxon>
    </lineage>
</organism>
<feature type="compositionally biased region" description="Polar residues" evidence="2">
    <location>
        <begin position="553"/>
        <end position="573"/>
    </location>
</feature>
<sequence>MQQRRDTGPGLGILDLKGNSSSTPVTPQRTNSRPLGDEPAPSSSTGTRPPSRSENETANRINQPGGYPISTGPQVQPYGGASGQPYYPAIRFVDQSGGPQGAQSRPLIPTSVMAPRVQPPQKPMSKTSSKSESNGTSRAPSRTRSDPVPSPSMSVHPSPVETRRDLLPRQGPNPPLNFQYEPGQSAPSPSPSIRSLPVEPRQNSTRQNVPNTPLNYQYDPPVFRHPQSQSQAHLAPAPQRRHNGDPNAPSEMPPAQRRHSDQGMASASSTTPTSTVGLSPTLPNPFSSLGPATSPPYIRDIVGSALGHIQSKFEEAWAANVGVFQAELTKIYKELERAQETIGRLRKERDDARDTAHGIAMDNERLMVQLDHAQRTKGPGPPRFEQAQVRVKEEQRSTHPSPFDMRKPLTPADESKSTVFPPPTMIRFSSPSVATVEDPAARRRAKSPLLPRSMEQPKHTRRSSMDIDNKEPDNKGTASPAMFLPRFAQLDLPAIKGHSPAPERAPFKNNQLLPPPHQGGPFPFKSQPPPNNSHVLPQLQPPSQTSPHDRPRSSNQSRPGTSSQISPQYRTDTSSPVAPPFKSAPPPLSSSYHPLSQQSPAPERERERERERGPPPPKSYLPPPPLNQASPPHHPGAPNQATNHSSPPQHQIRPHPGSSNQHQSRSQMIQQHQRRPSGSDRVSPPHQPPQTSPPPQHRSHLPPQAQAQAPPTPTQASPVNQTPQPVFRSSKRNRTTYESDHATETPTSSPPDAKVTKTSHQTAPRESSLKPEVQEPRANGSGDSDKEQRPPDPEPGPSAPASAPPPPQGRAPFKASSSSNAAPPTTKKKLGIKHLDLLYETRDDQMICRMCMSVFILFIYDFDPFCLCLFLQELDANASTAASEVPAECAVGGPASALRGDASRRVSGYGEVELGFPCRDVGAAEDGCGEGRDEGTFKIVVTCCVLLYRIFVFVLHR</sequence>
<name>A0AA39P3C2_9AGAR</name>
<proteinExistence type="predicted"/>
<feature type="compositionally biased region" description="Low complexity" evidence="2">
    <location>
        <begin position="265"/>
        <end position="275"/>
    </location>
</feature>
<feature type="compositionally biased region" description="Pro residues" evidence="2">
    <location>
        <begin position="577"/>
        <end position="588"/>
    </location>
</feature>
<feature type="compositionally biased region" description="Low complexity" evidence="2">
    <location>
        <begin position="151"/>
        <end position="160"/>
    </location>
</feature>
<gene>
    <name evidence="3" type="ORF">EDD18DRAFT_1213918</name>
</gene>
<feature type="compositionally biased region" description="Low complexity" evidence="2">
    <location>
        <begin position="536"/>
        <end position="546"/>
    </location>
</feature>
<keyword evidence="4" id="KW-1185">Reference proteome</keyword>
<feature type="coiled-coil region" evidence="1">
    <location>
        <begin position="328"/>
        <end position="355"/>
    </location>
</feature>
<feature type="compositionally biased region" description="Polar residues" evidence="2">
    <location>
        <begin position="657"/>
        <end position="671"/>
    </location>
</feature>
<feature type="compositionally biased region" description="Pro residues" evidence="2">
    <location>
        <begin position="685"/>
        <end position="696"/>
    </location>
</feature>
<feature type="compositionally biased region" description="Polar residues" evidence="2">
    <location>
        <begin position="639"/>
        <end position="649"/>
    </location>
</feature>
<protein>
    <submittedName>
        <fullName evidence="3">Uncharacterized protein</fullName>
    </submittedName>
</protein>
<feature type="compositionally biased region" description="Polar residues" evidence="2">
    <location>
        <begin position="124"/>
        <end position="142"/>
    </location>
</feature>
<dbReference type="EMBL" id="JAUEPU010000124">
    <property type="protein sequence ID" value="KAK0476586.1"/>
    <property type="molecule type" value="Genomic_DNA"/>
</dbReference>
<dbReference type="AlphaFoldDB" id="A0AA39P3C2"/>
<accession>A0AA39P3C2</accession>
<evidence type="ECO:0000256" key="1">
    <source>
        <dbReference type="SAM" id="Coils"/>
    </source>
</evidence>
<feature type="compositionally biased region" description="Low complexity" evidence="2">
    <location>
        <begin position="589"/>
        <end position="600"/>
    </location>
</feature>
<feature type="compositionally biased region" description="Low complexity" evidence="2">
    <location>
        <begin position="39"/>
        <end position="50"/>
    </location>
</feature>
<feature type="compositionally biased region" description="Pro residues" evidence="2">
    <location>
        <begin position="793"/>
        <end position="809"/>
    </location>
</feature>
<keyword evidence="1" id="KW-0175">Coiled coil</keyword>
<feature type="compositionally biased region" description="Polar residues" evidence="2">
    <location>
        <begin position="201"/>
        <end position="215"/>
    </location>
</feature>
<feature type="compositionally biased region" description="Basic and acidic residues" evidence="2">
    <location>
        <begin position="455"/>
        <end position="474"/>
    </location>
</feature>
<feature type="compositionally biased region" description="Polar residues" evidence="2">
    <location>
        <begin position="756"/>
        <end position="765"/>
    </location>
</feature>
<feature type="compositionally biased region" description="Pro residues" evidence="2">
    <location>
        <begin position="614"/>
        <end position="626"/>
    </location>
</feature>
<reference evidence="3" key="1">
    <citation type="submission" date="2023-06" db="EMBL/GenBank/DDBJ databases">
        <authorList>
            <consortium name="Lawrence Berkeley National Laboratory"/>
            <person name="Ahrendt S."/>
            <person name="Sahu N."/>
            <person name="Indic B."/>
            <person name="Wong-Bajracharya J."/>
            <person name="Merenyi Z."/>
            <person name="Ke H.-M."/>
            <person name="Monk M."/>
            <person name="Kocsube S."/>
            <person name="Drula E."/>
            <person name="Lipzen A."/>
            <person name="Balint B."/>
            <person name="Henrissat B."/>
            <person name="Andreopoulos B."/>
            <person name="Martin F.M."/>
            <person name="Harder C.B."/>
            <person name="Rigling D."/>
            <person name="Ford K.L."/>
            <person name="Foster G.D."/>
            <person name="Pangilinan J."/>
            <person name="Papanicolaou A."/>
            <person name="Barry K."/>
            <person name="LaButti K."/>
            <person name="Viragh M."/>
            <person name="Koriabine M."/>
            <person name="Yan M."/>
            <person name="Riley R."/>
            <person name="Champramary S."/>
            <person name="Plett K.L."/>
            <person name="Tsai I.J."/>
            <person name="Slot J."/>
            <person name="Sipos G."/>
            <person name="Plett J."/>
            <person name="Nagy L.G."/>
            <person name="Grigoriev I.V."/>
        </authorList>
    </citation>
    <scope>NUCLEOTIDE SEQUENCE</scope>
    <source>
        <strain evidence="3">HWK02</strain>
    </source>
</reference>
<feature type="compositionally biased region" description="Polar residues" evidence="2">
    <location>
        <begin position="18"/>
        <end position="33"/>
    </location>
</feature>
<feature type="compositionally biased region" description="Basic and acidic residues" evidence="2">
    <location>
        <begin position="783"/>
        <end position="792"/>
    </location>
</feature>
<comment type="caution">
    <text evidence="3">The sequence shown here is derived from an EMBL/GenBank/DDBJ whole genome shotgun (WGS) entry which is preliminary data.</text>
</comment>
<evidence type="ECO:0000256" key="2">
    <source>
        <dbReference type="SAM" id="MobiDB-lite"/>
    </source>
</evidence>
<feature type="region of interest" description="Disordered" evidence="2">
    <location>
        <begin position="1"/>
        <end position="288"/>
    </location>
</feature>